<dbReference type="InterPro" id="IPR027417">
    <property type="entry name" value="P-loop_NTPase"/>
</dbReference>
<evidence type="ECO:0000259" key="11">
    <source>
        <dbReference type="Pfam" id="PF16573"/>
    </source>
</evidence>
<dbReference type="InterPro" id="IPR010655">
    <property type="entry name" value="Clp1_C"/>
</dbReference>
<evidence type="ECO:0000313" key="13">
    <source>
        <dbReference type="EMBL" id="KAK0512495.1"/>
    </source>
</evidence>
<dbReference type="FunFam" id="2.60.120.1030:FF:000001">
    <property type="entry name" value="Protein CLP1 homolog 5"/>
    <property type="match status" value="1"/>
</dbReference>
<feature type="binding site" evidence="9">
    <location>
        <begin position="129"/>
        <end position="134"/>
    </location>
    <ligand>
        <name>ATP</name>
        <dbReference type="ChEBI" id="CHEBI:30616"/>
    </ligand>
</feature>
<dbReference type="InterPro" id="IPR032319">
    <property type="entry name" value="CLP1_P"/>
</dbReference>
<evidence type="ECO:0000313" key="14">
    <source>
        <dbReference type="Proteomes" id="UP001166286"/>
    </source>
</evidence>
<evidence type="ECO:0000256" key="5">
    <source>
        <dbReference type="ARBA" id="ARBA00022664"/>
    </source>
</evidence>
<dbReference type="Proteomes" id="UP001166286">
    <property type="component" value="Unassembled WGS sequence"/>
</dbReference>
<evidence type="ECO:0000259" key="10">
    <source>
        <dbReference type="Pfam" id="PF06807"/>
    </source>
</evidence>
<dbReference type="GO" id="GO:0051731">
    <property type="term" value="F:polynucleotide 5'-hydroxyl-kinase activity"/>
    <property type="evidence" value="ECO:0007669"/>
    <property type="project" value="InterPro"/>
</dbReference>
<feature type="domain" description="Clp1 N-terminal" evidence="11">
    <location>
        <begin position="22"/>
        <end position="110"/>
    </location>
</feature>
<proteinExistence type="inferred from homology"/>
<evidence type="ECO:0000256" key="7">
    <source>
        <dbReference type="ARBA" id="ARBA00022840"/>
    </source>
</evidence>
<dbReference type="InterPro" id="IPR028606">
    <property type="entry name" value="Clp1"/>
</dbReference>
<evidence type="ECO:0000256" key="9">
    <source>
        <dbReference type="HAMAP-Rule" id="MF_03035"/>
    </source>
</evidence>
<dbReference type="GO" id="GO:0005524">
    <property type="term" value="F:ATP binding"/>
    <property type="evidence" value="ECO:0007669"/>
    <property type="project" value="UniProtKB-UniRule"/>
</dbReference>
<dbReference type="Gene3D" id="3.40.50.300">
    <property type="entry name" value="P-loop containing nucleotide triphosphate hydrolases"/>
    <property type="match status" value="1"/>
</dbReference>
<feature type="binding site" evidence="9">
    <location>
        <position position="67"/>
    </location>
    <ligand>
        <name>ATP</name>
        <dbReference type="ChEBI" id="CHEBI:30616"/>
    </ligand>
</feature>
<feature type="domain" description="Clp1 C-terminal" evidence="10">
    <location>
        <begin position="338"/>
        <end position="451"/>
    </location>
</feature>
<dbReference type="Pfam" id="PF16573">
    <property type="entry name" value="CLP1_N"/>
    <property type="match status" value="1"/>
</dbReference>
<reference evidence="13" key="1">
    <citation type="submission" date="2023-03" db="EMBL/GenBank/DDBJ databases">
        <title>Complete genome of Cladonia borealis.</title>
        <authorList>
            <person name="Park H."/>
        </authorList>
    </citation>
    <scope>NUCLEOTIDE SEQUENCE</scope>
    <source>
        <strain evidence="13">ANT050790</strain>
    </source>
</reference>
<comment type="function">
    <text evidence="9">Required for endonucleolytic cleavage during polyadenylation-dependent pre-mRNA 3'-end formation.</text>
</comment>
<keyword evidence="5 9" id="KW-0507">mRNA processing</keyword>
<dbReference type="GO" id="GO:0006388">
    <property type="term" value="P:tRNA splicing, via endonucleolytic cleavage and ligation"/>
    <property type="evidence" value="ECO:0007669"/>
    <property type="project" value="TreeGrafter"/>
</dbReference>
<keyword evidence="6 9" id="KW-0547">Nucleotide-binding</keyword>
<comment type="similarity">
    <text evidence="9">Belongs to the Clp1 family. Clp1 subfamily.</text>
</comment>
<evidence type="ECO:0000259" key="12">
    <source>
        <dbReference type="Pfam" id="PF16575"/>
    </source>
</evidence>
<dbReference type="PANTHER" id="PTHR12755:SF6">
    <property type="entry name" value="POLYRIBONUCLEOTIDE 5'-HYDROXYL-KINASE CLP1"/>
    <property type="match status" value="1"/>
</dbReference>
<dbReference type="AlphaFoldDB" id="A0AA39R2D5"/>
<comment type="function">
    <text evidence="1">Polynucleotide 5'-kinase involved in rRNA processing.</text>
</comment>
<evidence type="ECO:0000256" key="8">
    <source>
        <dbReference type="ARBA" id="ARBA00023242"/>
    </source>
</evidence>
<dbReference type="InterPro" id="IPR038239">
    <property type="entry name" value="Clp1_N_sf"/>
</dbReference>
<dbReference type="GO" id="GO:0005849">
    <property type="term" value="C:mRNA cleavage factor complex"/>
    <property type="evidence" value="ECO:0007669"/>
    <property type="project" value="UniProtKB-UniRule"/>
</dbReference>
<keyword evidence="14" id="KW-1185">Reference proteome</keyword>
<dbReference type="InterPro" id="IPR032324">
    <property type="entry name" value="Clp1_N"/>
</dbReference>
<sequence length="458" mass="49663">MSLPGLELSAPVEATLVPTIQELKEGTEWRFEVAFGTKVEVRLLSGSAELFGTELAPKQPYTFSGTKSAIYTWHGCRLEIVGDCQVEYIAEETPMINYANLHFALEKLRDGAASAGRDGPRVLVVGPENAGKTSLVKLLTAYATRCGRLPVTVNLDTKESMLSIPGSLSAATFSSIIDVEEGWGSSPTNGPSPVPVKLPLVYYLGLANPEDRTSVYKPIMTRLALSVMNRLQDDSEAKTTGCVIDTPGVISQGKGGYDVIHHAVSEFSVSLVVVLGSERLYSDMLRRFNGQKTSAGETIAVIKLDKSGGCVDRDDAFLHQLRQAQIREYFFGDSKCTLSPHTQQIDFSSVGIYKLAESSALLTSLMPGDANEDSMIPPIFDKIEPSAQMQNAMLAIVHAETNDPQESIRDASVIGFVYVAEVDEKRKKLKVLAPLSGRLPNKAMIWGSWPEGVTDLVG</sequence>
<name>A0AA39R2D5_9LECA</name>
<dbReference type="InterPro" id="IPR038238">
    <property type="entry name" value="Clp1_C_sf"/>
</dbReference>
<evidence type="ECO:0000256" key="1">
    <source>
        <dbReference type="ARBA" id="ARBA00003798"/>
    </source>
</evidence>
<comment type="subunit">
    <text evidence="9">Component of a pre-mRNA cleavage factor complex. Interacts directly with PCF11.</text>
</comment>
<dbReference type="EMBL" id="JAFEKC020000011">
    <property type="protein sequence ID" value="KAK0512495.1"/>
    <property type="molecule type" value="Genomic_DNA"/>
</dbReference>
<evidence type="ECO:0000256" key="3">
    <source>
        <dbReference type="ARBA" id="ARBA00018706"/>
    </source>
</evidence>
<dbReference type="PANTHER" id="PTHR12755">
    <property type="entry name" value="CLEAVAGE/POLYADENYLATION FACTOR IA SUBUNIT CLP1P"/>
    <property type="match status" value="1"/>
</dbReference>
<comment type="subcellular location">
    <subcellularLocation>
        <location evidence="2 9">Nucleus</location>
    </subcellularLocation>
</comment>
<accession>A0AA39R2D5</accession>
<comment type="caution">
    <text evidence="13">The sequence shown here is derived from an EMBL/GenBank/DDBJ whole genome shotgun (WGS) entry which is preliminary data.</text>
</comment>
<dbReference type="Pfam" id="PF16575">
    <property type="entry name" value="CLP1_P"/>
    <property type="match status" value="1"/>
</dbReference>
<organism evidence="13 14">
    <name type="scientific">Cladonia borealis</name>
    <dbReference type="NCBI Taxonomy" id="184061"/>
    <lineage>
        <taxon>Eukaryota</taxon>
        <taxon>Fungi</taxon>
        <taxon>Dikarya</taxon>
        <taxon>Ascomycota</taxon>
        <taxon>Pezizomycotina</taxon>
        <taxon>Lecanoromycetes</taxon>
        <taxon>OSLEUM clade</taxon>
        <taxon>Lecanoromycetidae</taxon>
        <taxon>Lecanorales</taxon>
        <taxon>Lecanorineae</taxon>
        <taxon>Cladoniaceae</taxon>
        <taxon>Cladonia</taxon>
    </lineage>
</organism>
<dbReference type="Gene3D" id="2.60.120.1030">
    <property type="entry name" value="Clp1, DNA binding domain"/>
    <property type="match status" value="1"/>
</dbReference>
<keyword evidence="7 9" id="KW-0067">ATP-binding</keyword>
<feature type="domain" description="Clp1 P-loop" evidence="12">
    <location>
        <begin position="126"/>
        <end position="331"/>
    </location>
</feature>
<evidence type="ECO:0000256" key="2">
    <source>
        <dbReference type="ARBA" id="ARBA00004123"/>
    </source>
</evidence>
<dbReference type="Gene3D" id="2.40.30.330">
    <property type="entry name" value="Pre-mRNA cleavage complex subunit Clp1, C-terminal domain"/>
    <property type="match status" value="1"/>
</dbReference>
<protein>
    <recommendedName>
        <fullName evidence="4">Polynucleotide 5'-hydroxyl-kinase GRC3</fullName>
    </recommendedName>
    <alternativeName>
        <fullName evidence="3">Polynucleotide 5'-hydroxyl-kinase grc3</fullName>
    </alternativeName>
</protein>
<keyword evidence="8 9" id="KW-0539">Nucleus</keyword>
<dbReference type="SUPFAM" id="SSF52540">
    <property type="entry name" value="P-loop containing nucleoside triphosphate hydrolases"/>
    <property type="match status" value="1"/>
</dbReference>
<gene>
    <name evidence="9" type="primary">CLP1</name>
    <name evidence="13" type="ORF">JMJ35_005623</name>
</gene>
<evidence type="ECO:0000256" key="4">
    <source>
        <dbReference type="ARBA" id="ARBA00019824"/>
    </source>
</evidence>
<feature type="binding site" evidence="9">
    <location>
        <position position="28"/>
    </location>
    <ligand>
        <name>ATP</name>
        <dbReference type="ChEBI" id="CHEBI:30616"/>
    </ligand>
</feature>
<dbReference type="Pfam" id="PF06807">
    <property type="entry name" value="Clp1"/>
    <property type="match status" value="1"/>
</dbReference>
<dbReference type="GO" id="GO:0031124">
    <property type="term" value="P:mRNA 3'-end processing"/>
    <property type="evidence" value="ECO:0007669"/>
    <property type="project" value="UniProtKB-UniRule"/>
</dbReference>
<dbReference type="InterPro" id="IPR045116">
    <property type="entry name" value="Clp1/Grc3"/>
</dbReference>
<evidence type="ECO:0000256" key="6">
    <source>
        <dbReference type="ARBA" id="ARBA00022741"/>
    </source>
</evidence>
<dbReference type="HAMAP" id="MF_03035">
    <property type="entry name" value="Clp1"/>
    <property type="match status" value="1"/>
</dbReference>